<keyword evidence="2" id="KW-1185">Reference proteome</keyword>
<accession>A0A9Q8PLQ4</accession>
<dbReference type="Proteomes" id="UP000756132">
    <property type="component" value="Chromosome 12"/>
</dbReference>
<dbReference type="KEGG" id="ffu:CLAFUR5_13650"/>
<evidence type="ECO:0000313" key="1">
    <source>
        <dbReference type="EMBL" id="UJO24751.1"/>
    </source>
</evidence>
<proteinExistence type="predicted"/>
<sequence>MGDLYNPVMVKITVRDGEADQQTFIVPRGLITAKSDYFDRAFNSGFGEAERGRDRVGRIVAADVQGVLGLAV</sequence>
<name>A0A9Q8PLQ4_PASFU</name>
<evidence type="ECO:0008006" key="3">
    <source>
        <dbReference type="Google" id="ProtNLM"/>
    </source>
</evidence>
<dbReference type="OrthoDB" id="3629740at2759"/>
<dbReference type="EMBL" id="CP090174">
    <property type="protein sequence ID" value="UJO24751.1"/>
    <property type="molecule type" value="Genomic_DNA"/>
</dbReference>
<dbReference type="AlphaFoldDB" id="A0A9Q8PLQ4"/>
<evidence type="ECO:0000313" key="2">
    <source>
        <dbReference type="Proteomes" id="UP000756132"/>
    </source>
</evidence>
<gene>
    <name evidence="1" type="ORF">CLAFUR5_13650</name>
</gene>
<dbReference type="GeneID" id="71993528"/>
<reference evidence="1" key="2">
    <citation type="journal article" date="2022" name="Microb. Genom.">
        <title>A chromosome-scale genome assembly of the tomato pathogen Cladosporium fulvum reveals a compartmentalized genome architecture and the presence of a dispensable chromosome.</title>
        <authorList>
            <person name="Zaccaron A.Z."/>
            <person name="Chen L.H."/>
            <person name="Samaras A."/>
            <person name="Stergiopoulos I."/>
        </authorList>
    </citation>
    <scope>NUCLEOTIDE SEQUENCE</scope>
    <source>
        <strain evidence="1">Race5_Kim</strain>
    </source>
</reference>
<reference evidence="1" key="1">
    <citation type="submission" date="2021-12" db="EMBL/GenBank/DDBJ databases">
        <authorList>
            <person name="Zaccaron A."/>
            <person name="Stergiopoulos I."/>
        </authorList>
    </citation>
    <scope>NUCLEOTIDE SEQUENCE</scope>
    <source>
        <strain evidence="1">Race5_Kim</strain>
    </source>
</reference>
<organism evidence="1 2">
    <name type="scientific">Passalora fulva</name>
    <name type="common">Tomato leaf mold</name>
    <name type="synonym">Cladosporium fulvum</name>
    <dbReference type="NCBI Taxonomy" id="5499"/>
    <lineage>
        <taxon>Eukaryota</taxon>
        <taxon>Fungi</taxon>
        <taxon>Dikarya</taxon>
        <taxon>Ascomycota</taxon>
        <taxon>Pezizomycotina</taxon>
        <taxon>Dothideomycetes</taxon>
        <taxon>Dothideomycetidae</taxon>
        <taxon>Mycosphaerellales</taxon>
        <taxon>Mycosphaerellaceae</taxon>
        <taxon>Fulvia</taxon>
    </lineage>
</organism>
<protein>
    <recommendedName>
        <fullName evidence="3">BTB domain-containing protein</fullName>
    </recommendedName>
</protein>
<dbReference type="RefSeq" id="XP_047769117.1">
    <property type="nucleotide sequence ID" value="XM_047912798.1"/>
</dbReference>